<organism evidence="1 2">
    <name type="scientific">Obba rivulosa</name>
    <dbReference type="NCBI Taxonomy" id="1052685"/>
    <lineage>
        <taxon>Eukaryota</taxon>
        <taxon>Fungi</taxon>
        <taxon>Dikarya</taxon>
        <taxon>Basidiomycota</taxon>
        <taxon>Agaricomycotina</taxon>
        <taxon>Agaricomycetes</taxon>
        <taxon>Polyporales</taxon>
        <taxon>Gelatoporiaceae</taxon>
        <taxon>Obba</taxon>
    </lineage>
</organism>
<evidence type="ECO:0000313" key="2">
    <source>
        <dbReference type="Proteomes" id="UP000250043"/>
    </source>
</evidence>
<gene>
    <name evidence="1" type="ORF">OBBRIDRAFT_314122</name>
</gene>
<sequence>MQYRAHAGCISRNISALMLALLGQMAVTICYKSSIAVDHWDVSRMMMNIGRCRYGRRVQGTAGIMHASTGAGGLSIALPMA</sequence>
<keyword evidence="2" id="KW-1185">Reference proteome</keyword>
<dbReference type="AlphaFoldDB" id="A0A8E2AJM1"/>
<evidence type="ECO:0000313" key="1">
    <source>
        <dbReference type="EMBL" id="OCH85418.1"/>
    </source>
</evidence>
<dbReference type="Proteomes" id="UP000250043">
    <property type="component" value="Unassembled WGS sequence"/>
</dbReference>
<name>A0A8E2AJM1_9APHY</name>
<dbReference type="EMBL" id="KV722585">
    <property type="protein sequence ID" value="OCH85418.1"/>
    <property type="molecule type" value="Genomic_DNA"/>
</dbReference>
<proteinExistence type="predicted"/>
<protein>
    <submittedName>
        <fullName evidence="1">Uncharacterized protein</fullName>
    </submittedName>
</protein>
<reference evidence="1 2" key="1">
    <citation type="submission" date="2016-07" db="EMBL/GenBank/DDBJ databases">
        <title>Draft genome of the white-rot fungus Obba rivulosa 3A-2.</title>
        <authorList>
            <consortium name="DOE Joint Genome Institute"/>
            <person name="Miettinen O."/>
            <person name="Riley R."/>
            <person name="Acob R."/>
            <person name="Barry K."/>
            <person name="Cullen D."/>
            <person name="De Vries R."/>
            <person name="Hainaut M."/>
            <person name="Hatakka A."/>
            <person name="Henrissat B."/>
            <person name="Hilden K."/>
            <person name="Kuo R."/>
            <person name="Labutti K."/>
            <person name="Lipzen A."/>
            <person name="Makela M.R."/>
            <person name="Sandor L."/>
            <person name="Spatafora J.W."/>
            <person name="Grigoriev I.V."/>
            <person name="Hibbett D.S."/>
        </authorList>
    </citation>
    <scope>NUCLEOTIDE SEQUENCE [LARGE SCALE GENOMIC DNA]</scope>
    <source>
        <strain evidence="1 2">3A-2</strain>
    </source>
</reference>
<accession>A0A8E2AJM1</accession>